<dbReference type="GeneID" id="95703080"/>
<evidence type="ECO:0000256" key="7">
    <source>
        <dbReference type="PROSITE-ProRule" id="PRU01091"/>
    </source>
</evidence>
<dbReference type="SUPFAM" id="SSF52172">
    <property type="entry name" value="CheY-like"/>
    <property type="match status" value="1"/>
</dbReference>
<dbReference type="GO" id="GO:0005829">
    <property type="term" value="C:cytosol"/>
    <property type="evidence" value="ECO:0007669"/>
    <property type="project" value="TreeGrafter"/>
</dbReference>
<dbReference type="GO" id="GO:0000156">
    <property type="term" value="F:phosphorelay response regulator activity"/>
    <property type="evidence" value="ECO:0007669"/>
    <property type="project" value="TreeGrafter"/>
</dbReference>
<keyword evidence="3" id="KW-0805">Transcription regulation</keyword>
<dbReference type="AlphaFoldDB" id="A0A101N585"/>
<evidence type="ECO:0000313" key="11">
    <source>
        <dbReference type="Proteomes" id="UP000053039"/>
    </source>
</evidence>
<evidence type="ECO:0000256" key="4">
    <source>
        <dbReference type="ARBA" id="ARBA00023125"/>
    </source>
</evidence>
<evidence type="ECO:0000259" key="8">
    <source>
        <dbReference type="PROSITE" id="PS50110"/>
    </source>
</evidence>
<dbReference type="SMART" id="SM00862">
    <property type="entry name" value="Trans_reg_C"/>
    <property type="match status" value="1"/>
</dbReference>
<keyword evidence="4 7" id="KW-0238">DNA-binding</keyword>
<evidence type="ECO:0000256" key="2">
    <source>
        <dbReference type="ARBA" id="ARBA00023012"/>
    </source>
</evidence>
<dbReference type="Gene3D" id="1.10.10.10">
    <property type="entry name" value="Winged helix-like DNA-binding domain superfamily/Winged helix DNA-binding domain"/>
    <property type="match status" value="1"/>
</dbReference>
<dbReference type="GO" id="GO:0032993">
    <property type="term" value="C:protein-DNA complex"/>
    <property type="evidence" value="ECO:0007669"/>
    <property type="project" value="TreeGrafter"/>
</dbReference>
<dbReference type="OrthoDB" id="4375420at2"/>
<dbReference type="Proteomes" id="UP000053039">
    <property type="component" value="Unassembled WGS sequence"/>
</dbReference>
<feature type="domain" description="Response regulatory" evidence="8">
    <location>
        <begin position="4"/>
        <end position="117"/>
    </location>
</feature>
<keyword evidence="5" id="KW-0804">Transcription</keyword>
<dbReference type="EMBL" id="LMWM01000020">
    <property type="protein sequence ID" value="KUM86747.1"/>
    <property type="molecule type" value="Genomic_DNA"/>
</dbReference>
<proteinExistence type="predicted"/>
<evidence type="ECO:0000313" key="10">
    <source>
        <dbReference type="EMBL" id="KUM86747.1"/>
    </source>
</evidence>
<dbReference type="CDD" id="cd00383">
    <property type="entry name" value="trans_reg_C"/>
    <property type="match status" value="1"/>
</dbReference>
<dbReference type="SMART" id="SM00448">
    <property type="entry name" value="REC"/>
    <property type="match status" value="1"/>
</dbReference>
<dbReference type="Gene3D" id="3.40.50.2300">
    <property type="match status" value="1"/>
</dbReference>
<feature type="DNA-binding region" description="OmpR/PhoB-type" evidence="7">
    <location>
        <begin position="126"/>
        <end position="224"/>
    </location>
</feature>
<dbReference type="RefSeq" id="WP_031039715.1">
    <property type="nucleotide sequence ID" value="NZ_CP107755.1"/>
</dbReference>
<dbReference type="InterPro" id="IPR001867">
    <property type="entry name" value="OmpR/PhoB-type_DNA-bd"/>
</dbReference>
<dbReference type="Pfam" id="PF00486">
    <property type="entry name" value="Trans_reg_C"/>
    <property type="match status" value="1"/>
</dbReference>
<name>A0A101N585_9ACTN</name>
<sequence>MRPHLALIEDEPDFALMCRSYLERAGFTVTWAMDARAGKSVLYESRVDLAILDLGLPDGSGLELLRALRSTSRLPVIVVSGRGAEADRVAGLEIGADDYLVKPFSQRELVARIHAVLRRSQPPDLPTVIQAGSLLVDTAARQVSVDGVLLTLRPKEFALLEMLAAAPGRVFSADQLLERIWGSSWQQPATVVEHVYRLRGKLAELPAPAPRIVTVRGYGYRLDP</sequence>
<keyword evidence="1 6" id="KW-0597">Phosphoprotein</keyword>
<dbReference type="Pfam" id="PF00072">
    <property type="entry name" value="Response_reg"/>
    <property type="match status" value="1"/>
</dbReference>
<dbReference type="PANTHER" id="PTHR48111:SF1">
    <property type="entry name" value="TWO-COMPONENT RESPONSE REGULATOR ORR33"/>
    <property type="match status" value="1"/>
</dbReference>
<keyword evidence="2" id="KW-0902">Two-component regulatory system</keyword>
<dbReference type="InterPro" id="IPR001789">
    <property type="entry name" value="Sig_transdc_resp-reg_receiver"/>
</dbReference>
<dbReference type="Gene3D" id="6.10.250.690">
    <property type="match status" value="1"/>
</dbReference>
<evidence type="ECO:0000256" key="3">
    <source>
        <dbReference type="ARBA" id="ARBA00023015"/>
    </source>
</evidence>
<dbReference type="PROSITE" id="PS50110">
    <property type="entry name" value="RESPONSE_REGULATORY"/>
    <property type="match status" value="1"/>
</dbReference>
<organism evidence="10 11">
    <name type="scientific">Streptomyces pseudovenezuelae</name>
    <dbReference type="NCBI Taxonomy" id="67350"/>
    <lineage>
        <taxon>Bacteria</taxon>
        <taxon>Bacillati</taxon>
        <taxon>Actinomycetota</taxon>
        <taxon>Actinomycetes</taxon>
        <taxon>Kitasatosporales</taxon>
        <taxon>Streptomycetaceae</taxon>
        <taxon>Streptomyces</taxon>
        <taxon>Streptomyces aurantiacus group</taxon>
    </lineage>
</organism>
<feature type="modified residue" description="4-aspartylphosphate" evidence="6">
    <location>
        <position position="53"/>
    </location>
</feature>
<dbReference type="PANTHER" id="PTHR48111">
    <property type="entry name" value="REGULATOR OF RPOS"/>
    <property type="match status" value="1"/>
</dbReference>
<comment type="caution">
    <text evidence="10">The sequence shown here is derived from an EMBL/GenBank/DDBJ whole genome shotgun (WGS) entry which is preliminary data.</text>
</comment>
<dbReference type="InterPro" id="IPR039420">
    <property type="entry name" value="WalR-like"/>
</dbReference>
<dbReference type="CDD" id="cd17574">
    <property type="entry name" value="REC_OmpR"/>
    <property type="match status" value="1"/>
</dbReference>
<dbReference type="InterPro" id="IPR011006">
    <property type="entry name" value="CheY-like_superfamily"/>
</dbReference>
<dbReference type="GO" id="GO:0000976">
    <property type="term" value="F:transcription cis-regulatory region binding"/>
    <property type="evidence" value="ECO:0007669"/>
    <property type="project" value="TreeGrafter"/>
</dbReference>
<evidence type="ECO:0000256" key="5">
    <source>
        <dbReference type="ARBA" id="ARBA00023163"/>
    </source>
</evidence>
<accession>A0A101N585</accession>
<reference evidence="10 11" key="1">
    <citation type="submission" date="2015-10" db="EMBL/GenBank/DDBJ databases">
        <title>Draft genome sequence of Streptomyces pseudovenezuelae DSM 40212, type strain for the species Streptomyces pseudovenezuelae.</title>
        <authorList>
            <person name="Ruckert C."/>
            <person name="Winkler A."/>
            <person name="Kalinowski J."/>
            <person name="Kampfer P."/>
            <person name="Glaeser S."/>
        </authorList>
    </citation>
    <scope>NUCLEOTIDE SEQUENCE [LARGE SCALE GENOMIC DNA]</scope>
    <source>
        <strain evidence="10 11">DSM 40212</strain>
    </source>
</reference>
<dbReference type="GO" id="GO:0006355">
    <property type="term" value="P:regulation of DNA-templated transcription"/>
    <property type="evidence" value="ECO:0007669"/>
    <property type="project" value="InterPro"/>
</dbReference>
<evidence type="ECO:0000259" key="9">
    <source>
        <dbReference type="PROSITE" id="PS51755"/>
    </source>
</evidence>
<gene>
    <name evidence="10" type="ORF">AQI94_20065</name>
</gene>
<dbReference type="InterPro" id="IPR036388">
    <property type="entry name" value="WH-like_DNA-bd_sf"/>
</dbReference>
<dbReference type="PROSITE" id="PS51755">
    <property type="entry name" value="OMPR_PHOB"/>
    <property type="match status" value="1"/>
</dbReference>
<evidence type="ECO:0000256" key="1">
    <source>
        <dbReference type="ARBA" id="ARBA00022553"/>
    </source>
</evidence>
<protein>
    <submittedName>
        <fullName evidence="10">Two-component system response regulator</fullName>
    </submittedName>
</protein>
<evidence type="ECO:0000256" key="6">
    <source>
        <dbReference type="PROSITE-ProRule" id="PRU00169"/>
    </source>
</evidence>
<feature type="domain" description="OmpR/PhoB-type" evidence="9">
    <location>
        <begin position="126"/>
        <end position="224"/>
    </location>
</feature>